<gene>
    <name evidence="1" type="ORF">LPTSP4_36350</name>
</gene>
<dbReference type="OrthoDB" id="329622at2"/>
<evidence type="ECO:0000313" key="1">
    <source>
        <dbReference type="EMBL" id="GBF52097.1"/>
    </source>
</evidence>
<keyword evidence="2" id="KW-1185">Reference proteome</keyword>
<comment type="caution">
    <text evidence="1">The sequence shown here is derived from an EMBL/GenBank/DDBJ whole genome shotgun (WGS) entry which is preliminary data.</text>
</comment>
<dbReference type="InterPro" id="IPR011990">
    <property type="entry name" value="TPR-like_helical_dom_sf"/>
</dbReference>
<sequence length="198" mass="22870">MRVCFVFAFLCILSCQGDTEALKKEYGLGKVEFAKGNLDGAKKHFQKIISEDTSFEDVPLYLAKIDFYKGNFEKASKDLSELIEDDTYGYQAYLLKVKADYAYRKDRSVLLKEVGEALKKDSSNLDLLIIAAKLHEELGQLPQTILYYGRVINESDKVLLAHKELKKIYEKAGIEERVKYHTRKIELWEEEKIKGKKK</sequence>
<evidence type="ECO:0000313" key="2">
    <source>
        <dbReference type="Proteomes" id="UP000245133"/>
    </source>
</evidence>
<reference evidence="1 2" key="1">
    <citation type="submission" date="2018-02" db="EMBL/GenBank/DDBJ databases">
        <title>Novel Leptospira species isolated from soil and water in Japan.</title>
        <authorList>
            <person name="Nakao R."/>
            <person name="Masuzawa T."/>
        </authorList>
    </citation>
    <scope>NUCLEOTIDE SEQUENCE [LARGE SCALE GENOMIC DNA]</scope>
    <source>
        <strain evidence="1 2">YH101</strain>
    </source>
</reference>
<dbReference type="EMBL" id="BFBB01000010">
    <property type="protein sequence ID" value="GBF52097.1"/>
    <property type="molecule type" value="Genomic_DNA"/>
</dbReference>
<dbReference type="Pfam" id="PF13174">
    <property type="entry name" value="TPR_6"/>
    <property type="match status" value="1"/>
</dbReference>
<dbReference type="InterPro" id="IPR019734">
    <property type="entry name" value="TPR_rpt"/>
</dbReference>
<accession>A0A2P2E5F1</accession>
<dbReference type="Gene3D" id="1.25.40.10">
    <property type="entry name" value="Tetratricopeptide repeat domain"/>
    <property type="match status" value="1"/>
</dbReference>
<dbReference type="RefSeq" id="WP_108978500.1">
    <property type="nucleotide sequence ID" value="NZ_BFBB01000010.1"/>
</dbReference>
<protein>
    <submittedName>
        <fullName evidence="1">Uncharacterized protein</fullName>
    </submittedName>
</protein>
<dbReference type="SUPFAM" id="SSF48452">
    <property type="entry name" value="TPR-like"/>
    <property type="match status" value="1"/>
</dbReference>
<dbReference type="AlphaFoldDB" id="A0A2P2E5F1"/>
<dbReference type="Proteomes" id="UP000245133">
    <property type="component" value="Unassembled WGS sequence"/>
</dbReference>
<organism evidence="1 2">
    <name type="scientific">Leptospira ryugenii</name>
    <dbReference type="NCBI Taxonomy" id="1917863"/>
    <lineage>
        <taxon>Bacteria</taxon>
        <taxon>Pseudomonadati</taxon>
        <taxon>Spirochaetota</taxon>
        <taxon>Spirochaetia</taxon>
        <taxon>Leptospirales</taxon>
        <taxon>Leptospiraceae</taxon>
        <taxon>Leptospira</taxon>
    </lineage>
</organism>
<proteinExistence type="predicted"/>
<name>A0A2P2E5F1_9LEPT</name>